<reference evidence="2" key="3">
    <citation type="submission" date="2025-05" db="UniProtKB">
        <authorList>
            <consortium name="Ensembl"/>
        </authorList>
    </citation>
    <scope>IDENTIFICATION</scope>
</reference>
<gene>
    <name evidence="2" type="primary">PTPN5</name>
</gene>
<dbReference type="Bgee" id="ENSMFAG00000034300">
    <property type="expression patterns" value="Expressed in temporal lobe and 3 other cell types or tissues"/>
</dbReference>
<dbReference type="AlphaFoldDB" id="I7GCR9"/>
<keyword evidence="3" id="KW-1185">Reference proteome</keyword>
<protein>
    <submittedName>
        <fullName evidence="1">Macaca fascicularis brain cDNA clone: QflA-20167, similar to human protein tyrosine phosphatase, non-receptor type 5(striatum-enriched) (PTPN5), mRNA, RefSeq: NM_032781.2</fullName>
    </submittedName>
    <submittedName>
        <fullName evidence="2">Protein tyrosine phosphatase non-receptor type 5</fullName>
    </submittedName>
</protein>
<evidence type="ECO:0000313" key="3">
    <source>
        <dbReference type="Proteomes" id="UP000233100"/>
    </source>
</evidence>
<evidence type="ECO:0000313" key="1">
    <source>
        <dbReference type="EMBL" id="BAE89972.1"/>
    </source>
</evidence>
<accession>I7GCR9</accession>
<keyword evidence="1" id="KW-0675">Receptor</keyword>
<proteinExistence type="evidence at transcript level"/>
<dbReference type="Proteomes" id="UP000233100">
    <property type="component" value="Chromosome 14"/>
</dbReference>
<accession>A0A2K5WG37</accession>
<evidence type="ECO:0000313" key="2">
    <source>
        <dbReference type="Ensembl" id="ENSMFAP00000036090.2"/>
    </source>
</evidence>
<reference evidence="2 3" key="2">
    <citation type="submission" date="2013-03" db="EMBL/GenBank/DDBJ databases">
        <authorList>
            <person name="Warren W."/>
            <person name="Wilson R.K."/>
        </authorList>
    </citation>
    <scope>NUCLEOTIDE SEQUENCE</scope>
</reference>
<reference evidence="1" key="1">
    <citation type="journal article" date="2007" name="PLoS Biol.">
        <title>Rate of evolution in brain-expressed genes in humans and other primates.</title>
        <authorList>
            <person name="Wang H.-Y."/>
            <person name="Chien H.-C."/>
            <person name="Osada N."/>
            <person name="Hashimoto K."/>
            <person name="Sugano S."/>
            <person name="Gojobori T."/>
            <person name="Chou C.-K."/>
            <person name="Tsai S.-F."/>
            <person name="Wu C.-I."/>
            <person name="Shen C.-K.J."/>
        </authorList>
    </citation>
    <scope>NUCLEOTIDE SEQUENCE</scope>
</reference>
<name>I7GCR9_MACFA</name>
<organism evidence="1">
    <name type="scientific">Macaca fascicularis</name>
    <name type="common">Crab-eating macaque</name>
    <name type="synonym">Cynomolgus monkey</name>
    <dbReference type="NCBI Taxonomy" id="9541"/>
    <lineage>
        <taxon>Eukaryota</taxon>
        <taxon>Metazoa</taxon>
        <taxon>Chordata</taxon>
        <taxon>Craniata</taxon>
        <taxon>Vertebrata</taxon>
        <taxon>Euteleostomi</taxon>
        <taxon>Mammalia</taxon>
        <taxon>Eutheria</taxon>
        <taxon>Euarchontoglires</taxon>
        <taxon>Primates</taxon>
        <taxon>Haplorrhini</taxon>
        <taxon>Catarrhini</taxon>
        <taxon>Cercopithecidae</taxon>
        <taxon>Cercopithecinae</taxon>
        <taxon>Macaca</taxon>
    </lineage>
</organism>
<dbReference type="GeneTree" id="ENSGT00940000159916"/>
<dbReference type="Ensembl" id="ENSMFAT00000010332.2">
    <property type="protein sequence ID" value="ENSMFAP00000036090.2"/>
    <property type="gene ID" value="ENSMFAG00000034300.2"/>
</dbReference>
<dbReference type="VEuPathDB" id="HostDB:ENSMFAG00000034300"/>
<dbReference type="EMBL" id="AB172910">
    <property type="protein sequence ID" value="BAE89972.1"/>
    <property type="molecule type" value="mRNA"/>
</dbReference>
<sequence>MRAVPVCAPRHEPLRKAAVPPVPRMTALLLQGCLGTAQPESRPSPRAPPWVLGLLPASSPSVSSLCPLCQPGLAPTLQHCSSYCTY</sequence>